<evidence type="ECO:0000313" key="3">
    <source>
        <dbReference type="Proteomes" id="UP000198724"/>
    </source>
</evidence>
<sequence>MKQTLYLGFILLLILSGATTAFAQGEEIETDRPDQTESSSLVPKGTLQLEAGYFFQKATEQGLSIRTHAYPTALVRVGVLDWLELRVLSALRDSVTENGKEREVSGLAPLNLGVKVKLWEEQGWRPEAAFLVRAALPVGSRSFRPDNPEPEIRLMFTNGITEKIDLAYNLTHSWVEGEPQKGYTLSLSGELLDKLTVYGEVFGSKRKGEKAEHQADIGVLYLLLPNLQLDVAAGKGLHASAPDFFVTTGVSYRLPR</sequence>
<dbReference type="OrthoDB" id="1014491at2"/>
<gene>
    <name evidence="2" type="ORF">SAMN05421739_101855</name>
</gene>
<dbReference type="EMBL" id="FOOT01000001">
    <property type="protein sequence ID" value="SFG07660.1"/>
    <property type="molecule type" value="Genomic_DNA"/>
</dbReference>
<evidence type="ECO:0000256" key="1">
    <source>
        <dbReference type="SAM" id="SignalP"/>
    </source>
</evidence>
<reference evidence="3" key="1">
    <citation type="submission" date="2016-10" db="EMBL/GenBank/DDBJ databases">
        <authorList>
            <person name="Varghese N."/>
            <person name="Submissions S."/>
        </authorList>
    </citation>
    <scope>NUCLEOTIDE SEQUENCE [LARGE SCALE GENOMIC DNA]</scope>
    <source>
        <strain evidence="3">LP51</strain>
    </source>
</reference>
<dbReference type="RefSeq" id="WP_092099225.1">
    <property type="nucleotide sequence ID" value="NZ_FOOT01000001.1"/>
</dbReference>
<dbReference type="InterPro" id="IPR025737">
    <property type="entry name" value="FApF"/>
</dbReference>
<dbReference type="Pfam" id="PF13557">
    <property type="entry name" value="Phenol_MetA_deg"/>
    <property type="match status" value="1"/>
</dbReference>
<keyword evidence="1" id="KW-0732">Signal</keyword>
<feature type="chain" id="PRO_5011441348" evidence="1">
    <location>
        <begin position="24"/>
        <end position="256"/>
    </location>
</feature>
<feature type="signal peptide" evidence="1">
    <location>
        <begin position="1"/>
        <end position="23"/>
    </location>
</feature>
<dbReference type="STRING" id="1436961.SAMN05421739_101855"/>
<evidence type="ECO:0000313" key="2">
    <source>
        <dbReference type="EMBL" id="SFG07660.1"/>
    </source>
</evidence>
<proteinExistence type="predicted"/>
<organism evidence="2 3">
    <name type="scientific">Pontibacter chinhatensis</name>
    <dbReference type="NCBI Taxonomy" id="1436961"/>
    <lineage>
        <taxon>Bacteria</taxon>
        <taxon>Pseudomonadati</taxon>
        <taxon>Bacteroidota</taxon>
        <taxon>Cytophagia</taxon>
        <taxon>Cytophagales</taxon>
        <taxon>Hymenobacteraceae</taxon>
        <taxon>Pontibacter</taxon>
    </lineage>
</organism>
<dbReference type="Proteomes" id="UP000198724">
    <property type="component" value="Unassembled WGS sequence"/>
</dbReference>
<protein>
    <submittedName>
        <fullName evidence="2">Putative MetA-pathway of phenol degradation</fullName>
    </submittedName>
</protein>
<keyword evidence="3" id="KW-1185">Reference proteome</keyword>
<accession>A0A1I2NXC1</accession>
<name>A0A1I2NXC1_9BACT</name>
<dbReference type="AlphaFoldDB" id="A0A1I2NXC1"/>